<dbReference type="CDD" id="cd05402">
    <property type="entry name" value="NT_PAP_TUTase"/>
    <property type="match status" value="1"/>
</dbReference>
<sequence length="819" mass="92360">MEQNKNAVRMQDLFTCIVCNAHTLDRLGYITHILGKRHRKNLTNRNLPQANDEGSRTIQVTGFNQRTSAETMVGIFFSYGVRNITHNYNSCTIEFHTADVVKDILKKTFYQGKNRLQVTAKHSRKPSRGPDFEFVRKNIVQFLMHLFPCVFGYVFGSSANNLGFKGCDVDMYVDLGINPWAPGLSKVESECKASDITFYLSREIRQSGIGTKVQPVARARVPIVKFEDTSTRLMVDLSFRHGMPVYNTHLISQYSLAHPLVRPYLMLIRYWAKIQDVAGGGQPSYLITNYALTMLMLFNLMTRDDPIIPSVSYLKNNRGPHYNEVIIGGWDCGYNQNMEDWTSRKHNVTVMELVAEFFTYFEKLDASRWVISPLAGELIEKKLLLKGDMKSLPQCQIWYCRQKTCLQMDTALCLQDPFEHSHNCTRGLKKGPLTEFQYKCKRAAEICTNIIKGQQPLSDFLSTIEITQDVLKEICSNDSPKELDQSVEEVITLGDSDDGSQDSIKILNSSEKRNKKHTVSKTKGIPTLTKANKQKEIMAGVEDVIVVLSGESREVMTKNPDITCTSEEKPAGANGLGELKDLCDEVSLMLPESVAEKKIHKFPLEFLEIPDFNITFDGAVSGGKSVMTAADDIGQAACSIVHFTLQQCLKIDVSVIESFTGSKKRKSIIQDDDNETGKRIKGVDGESVPVVTQYHRLAQYQCVAVSQLWVGRKKISKRVPKKINFTPLQYELAVTEAQVSANEMMVNSDSTANSDKLDFMIELWQKCDEASDILVTGESRSDVKVTRGQMIPMFYYLGSLCQSLLRKVKQFVITTSSKR</sequence>
<dbReference type="InterPro" id="IPR054708">
    <property type="entry name" value="MTPAP-like_central"/>
</dbReference>
<dbReference type="PANTHER" id="PTHR12271">
    <property type="entry name" value="POLY A POLYMERASE CID PAP -RELATED"/>
    <property type="match status" value="1"/>
</dbReference>
<evidence type="ECO:0000313" key="2">
    <source>
        <dbReference type="EMBL" id="KAG7167225.1"/>
    </source>
</evidence>
<name>A0A8J5MWM4_HOMAM</name>
<dbReference type="GO" id="GO:0031123">
    <property type="term" value="P:RNA 3'-end processing"/>
    <property type="evidence" value="ECO:0007669"/>
    <property type="project" value="TreeGrafter"/>
</dbReference>
<reference evidence="2" key="1">
    <citation type="journal article" date="2021" name="Sci. Adv.">
        <title>The American lobster genome reveals insights on longevity, neural, and immune adaptations.</title>
        <authorList>
            <person name="Polinski J.M."/>
            <person name="Zimin A.V."/>
            <person name="Clark K.F."/>
            <person name="Kohn A.B."/>
            <person name="Sadowski N."/>
            <person name="Timp W."/>
            <person name="Ptitsyn A."/>
            <person name="Khanna P."/>
            <person name="Romanova D.Y."/>
            <person name="Williams P."/>
            <person name="Greenwood S.J."/>
            <person name="Moroz L.L."/>
            <person name="Walt D.R."/>
            <person name="Bodnar A.G."/>
        </authorList>
    </citation>
    <scope>NUCLEOTIDE SEQUENCE</scope>
    <source>
        <strain evidence="2">GMGI-L3</strain>
    </source>
</reference>
<protein>
    <submittedName>
        <fullName evidence="2">Speckle targeted PIP5K1A-regulated poly(A) polymerase-like</fullName>
    </submittedName>
</protein>
<dbReference type="AlphaFoldDB" id="A0A8J5MWM4"/>
<dbReference type="SUPFAM" id="SSF81631">
    <property type="entry name" value="PAP/OAS1 substrate-binding domain"/>
    <property type="match status" value="1"/>
</dbReference>
<dbReference type="Proteomes" id="UP000747542">
    <property type="component" value="Unassembled WGS sequence"/>
</dbReference>
<gene>
    <name evidence="2" type="primary">tut1-L</name>
    <name evidence="2" type="ORF">Hamer_G017135</name>
</gene>
<dbReference type="GO" id="GO:0016779">
    <property type="term" value="F:nucleotidyltransferase activity"/>
    <property type="evidence" value="ECO:0007669"/>
    <property type="project" value="TreeGrafter"/>
</dbReference>
<dbReference type="Pfam" id="PF22600">
    <property type="entry name" value="MTPAP-like_central"/>
    <property type="match status" value="1"/>
</dbReference>
<keyword evidence="3" id="KW-1185">Reference proteome</keyword>
<comment type="caution">
    <text evidence="2">The sequence shown here is derived from an EMBL/GenBank/DDBJ whole genome shotgun (WGS) entry which is preliminary data.</text>
</comment>
<dbReference type="InterPro" id="IPR043519">
    <property type="entry name" value="NT_sf"/>
</dbReference>
<dbReference type="PANTHER" id="PTHR12271:SF40">
    <property type="entry name" value="POLY(A) RNA POLYMERASE GLD2"/>
    <property type="match status" value="1"/>
</dbReference>
<dbReference type="EMBL" id="JAHLQT010021820">
    <property type="protein sequence ID" value="KAG7167225.1"/>
    <property type="molecule type" value="Genomic_DNA"/>
</dbReference>
<dbReference type="Gene3D" id="1.10.1410.10">
    <property type="match status" value="1"/>
</dbReference>
<organism evidence="2 3">
    <name type="scientific">Homarus americanus</name>
    <name type="common">American lobster</name>
    <dbReference type="NCBI Taxonomy" id="6706"/>
    <lineage>
        <taxon>Eukaryota</taxon>
        <taxon>Metazoa</taxon>
        <taxon>Ecdysozoa</taxon>
        <taxon>Arthropoda</taxon>
        <taxon>Crustacea</taxon>
        <taxon>Multicrustacea</taxon>
        <taxon>Malacostraca</taxon>
        <taxon>Eumalacostraca</taxon>
        <taxon>Eucarida</taxon>
        <taxon>Decapoda</taxon>
        <taxon>Pleocyemata</taxon>
        <taxon>Astacidea</taxon>
        <taxon>Nephropoidea</taxon>
        <taxon>Nephropidae</taxon>
        <taxon>Homarus</taxon>
    </lineage>
</organism>
<proteinExistence type="predicted"/>
<dbReference type="Gene3D" id="3.30.460.10">
    <property type="entry name" value="Beta Polymerase, domain 2"/>
    <property type="match status" value="1"/>
</dbReference>
<evidence type="ECO:0000259" key="1">
    <source>
        <dbReference type="Pfam" id="PF22600"/>
    </source>
</evidence>
<feature type="domain" description="Poly(A) RNA polymerase mitochondrial-like central palm" evidence="1">
    <location>
        <begin position="135"/>
        <end position="255"/>
    </location>
</feature>
<dbReference type="SUPFAM" id="SSF81301">
    <property type="entry name" value="Nucleotidyltransferase"/>
    <property type="match status" value="1"/>
</dbReference>
<evidence type="ECO:0000313" key="3">
    <source>
        <dbReference type="Proteomes" id="UP000747542"/>
    </source>
</evidence>
<accession>A0A8J5MWM4</accession>